<feature type="transmembrane region" description="Helical" evidence="1">
    <location>
        <begin position="7"/>
        <end position="26"/>
    </location>
</feature>
<accession>A0ABP1ET65</accession>
<keyword evidence="1" id="KW-0812">Transmembrane</keyword>
<evidence type="ECO:0000313" key="2">
    <source>
        <dbReference type="EMBL" id="CAL2091846.1"/>
    </source>
</evidence>
<evidence type="ECO:0000313" key="3">
    <source>
        <dbReference type="Proteomes" id="UP001497416"/>
    </source>
</evidence>
<sequence>MNPTIQELGILLLKTAVLAISIFIIFKLFQLGSDAFEWILKRLPKPILILLFIVLILIWVLIKLVKFKII</sequence>
<keyword evidence="1" id="KW-1133">Transmembrane helix</keyword>
<proteinExistence type="predicted"/>
<dbReference type="Proteomes" id="UP001497416">
    <property type="component" value="Unassembled WGS sequence"/>
</dbReference>
<gene>
    <name evidence="2" type="ORF">T190607A01A_40296</name>
</gene>
<keyword evidence="1" id="KW-0472">Membrane</keyword>
<feature type="transmembrane region" description="Helical" evidence="1">
    <location>
        <begin position="46"/>
        <end position="65"/>
    </location>
</feature>
<evidence type="ECO:0000256" key="1">
    <source>
        <dbReference type="SAM" id="Phobius"/>
    </source>
</evidence>
<dbReference type="EMBL" id="CAXIXY010000006">
    <property type="protein sequence ID" value="CAL2091846.1"/>
    <property type="molecule type" value="Genomic_DNA"/>
</dbReference>
<dbReference type="RefSeq" id="WP_348713225.1">
    <property type="nucleotide sequence ID" value="NZ_CAXIXY010000006.1"/>
</dbReference>
<comment type="caution">
    <text evidence="2">The sequence shown here is derived from an EMBL/GenBank/DDBJ whole genome shotgun (WGS) entry which is preliminary data.</text>
</comment>
<protein>
    <submittedName>
        <fullName evidence="2">Uncharacterized protein</fullName>
    </submittedName>
</protein>
<name>A0ABP1ET65_9FLAO</name>
<reference evidence="2 3" key="1">
    <citation type="submission" date="2024-05" db="EMBL/GenBank/DDBJ databases">
        <authorList>
            <person name="Duchaud E."/>
        </authorList>
    </citation>
    <scope>NUCLEOTIDE SEQUENCE [LARGE SCALE GENOMIC DNA]</scope>
    <source>
        <strain evidence="2">Ena-SAMPLE-TAB-13-05-2024-13:56:06:370-140302</strain>
    </source>
</reference>
<organism evidence="2 3">
    <name type="scientific">Tenacibaculum platacis</name>
    <dbReference type="NCBI Taxonomy" id="3137852"/>
    <lineage>
        <taxon>Bacteria</taxon>
        <taxon>Pseudomonadati</taxon>
        <taxon>Bacteroidota</taxon>
        <taxon>Flavobacteriia</taxon>
        <taxon>Flavobacteriales</taxon>
        <taxon>Flavobacteriaceae</taxon>
        <taxon>Tenacibaculum</taxon>
    </lineage>
</organism>
<keyword evidence="3" id="KW-1185">Reference proteome</keyword>